<name>A0ABU2U0L8_9ACTN</name>
<gene>
    <name evidence="1" type="ORF">RM764_27195</name>
</gene>
<evidence type="ECO:0000313" key="2">
    <source>
        <dbReference type="Proteomes" id="UP001183809"/>
    </source>
</evidence>
<evidence type="ECO:0000313" key="1">
    <source>
        <dbReference type="EMBL" id="MDT0466645.1"/>
    </source>
</evidence>
<sequence length="84" mass="8843">MARAGLTLERLTLEGAELVDEVGTDQACVRRFGVKVASLYLHVKNSQELKTGTAPLALEELADRAADALAGWAGKDALTAFADA</sequence>
<organism evidence="1 2">
    <name type="scientific">Streptomyces gibsoniae</name>
    <dbReference type="NCBI Taxonomy" id="3075529"/>
    <lineage>
        <taxon>Bacteria</taxon>
        <taxon>Bacillati</taxon>
        <taxon>Actinomycetota</taxon>
        <taxon>Actinomycetes</taxon>
        <taxon>Kitasatosporales</taxon>
        <taxon>Streptomycetaceae</taxon>
        <taxon>Streptomyces</taxon>
    </lineage>
</organism>
<proteinExistence type="predicted"/>
<comment type="caution">
    <text evidence="1">The sequence shown here is derived from an EMBL/GenBank/DDBJ whole genome shotgun (WGS) entry which is preliminary data.</text>
</comment>
<dbReference type="Proteomes" id="UP001183809">
    <property type="component" value="Unassembled WGS sequence"/>
</dbReference>
<keyword evidence="2" id="KW-1185">Reference proteome</keyword>
<protein>
    <submittedName>
        <fullName evidence="1">Uncharacterized protein</fullName>
    </submittedName>
</protein>
<dbReference type="Gene3D" id="1.10.10.60">
    <property type="entry name" value="Homeodomain-like"/>
    <property type="match status" value="1"/>
</dbReference>
<dbReference type="EMBL" id="JAVREY010000040">
    <property type="protein sequence ID" value="MDT0466645.1"/>
    <property type="molecule type" value="Genomic_DNA"/>
</dbReference>
<accession>A0ABU2U0L8</accession>
<reference evidence="2" key="1">
    <citation type="submission" date="2023-07" db="EMBL/GenBank/DDBJ databases">
        <title>30 novel species of actinomycetes from the DSMZ collection.</title>
        <authorList>
            <person name="Nouioui I."/>
        </authorList>
    </citation>
    <scope>NUCLEOTIDE SEQUENCE [LARGE SCALE GENOMIC DNA]</scope>
    <source>
        <strain evidence="2">DSM 41699</strain>
    </source>
</reference>
<dbReference type="RefSeq" id="WP_311698101.1">
    <property type="nucleotide sequence ID" value="NZ_JAVREY010000040.1"/>
</dbReference>